<evidence type="ECO:0000256" key="1">
    <source>
        <dbReference type="ARBA" id="ARBA00006484"/>
    </source>
</evidence>
<dbReference type="Pfam" id="PF00106">
    <property type="entry name" value="adh_short"/>
    <property type="match status" value="1"/>
</dbReference>
<dbReference type="GO" id="GO:0016491">
    <property type="term" value="F:oxidoreductase activity"/>
    <property type="evidence" value="ECO:0007669"/>
    <property type="project" value="UniProtKB-KW"/>
</dbReference>
<organism evidence="5 6">
    <name type="scientific">Streptomyces morookaense</name>
    <name type="common">Streptoverticillium morookaense</name>
    <dbReference type="NCBI Taxonomy" id="1970"/>
    <lineage>
        <taxon>Bacteria</taxon>
        <taxon>Bacillati</taxon>
        <taxon>Actinomycetota</taxon>
        <taxon>Actinomycetes</taxon>
        <taxon>Kitasatosporales</taxon>
        <taxon>Streptomycetaceae</taxon>
        <taxon>Streptomyces</taxon>
    </lineage>
</organism>
<dbReference type="PANTHER" id="PTHR43669">
    <property type="entry name" value="5-KETO-D-GLUCONATE 5-REDUCTASE"/>
    <property type="match status" value="1"/>
</dbReference>
<comment type="similarity">
    <text evidence="1 3">Belongs to the short-chain dehydrogenases/reductases (SDR) family.</text>
</comment>
<dbReference type="Proteomes" id="UP000587462">
    <property type="component" value="Unassembled WGS sequence"/>
</dbReference>
<dbReference type="InterPro" id="IPR002347">
    <property type="entry name" value="SDR_fam"/>
</dbReference>
<dbReference type="InterPro" id="IPR036291">
    <property type="entry name" value="NAD(P)-bd_dom_sf"/>
</dbReference>
<evidence type="ECO:0000259" key="4">
    <source>
        <dbReference type="SMART" id="SM00822"/>
    </source>
</evidence>
<dbReference type="RefSeq" id="WP_171081922.1">
    <property type="nucleotide sequence ID" value="NZ_BNBU01000004.1"/>
</dbReference>
<gene>
    <name evidence="5" type="ORF">HG542_15890</name>
</gene>
<keyword evidence="6" id="KW-1185">Reference proteome</keyword>
<proteinExistence type="inferred from homology"/>
<protein>
    <submittedName>
        <fullName evidence="5">SDR family NAD(P)-dependent oxidoreductase</fullName>
    </submittedName>
</protein>
<evidence type="ECO:0000313" key="6">
    <source>
        <dbReference type="Proteomes" id="UP000587462"/>
    </source>
</evidence>
<dbReference type="AlphaFoldDB" id="A0A7Y7E870"/>
<dbReference type="PRINTS" id="PR00080">
    <property type="entry name" value="SDRFAMILY"/>
</dbReference>
<comment type="caution">
    <text evidence="5">The sequence shown here is derived from an EMBL/GenBank/DDBJ whole genome shotgun (WGS) entry which is preliminary data.</text>
</comment>
<dbReference type="EMBL" id="JABBXF010000033">
    <property type="protein sequence ID" value="NVK79141.1"/>
    <property type="molecule type" value="Genomic_DNA"/>
</dbReference>
<evidence type="ECO:0000256" key="2">
    <source>
        <dbReference type="ARBA" id="ARBA00023002"/>
    </source>
</evidence>
<dbReference type="SUPFAM" id="SSF51735">
    <property type="entry name" value="NAD(P)-binding Rossmann-fold domains"/>
    <property type="match status" value="1"/>
</dbReference>
<accession>A0A7Y7E870</accession>
<name>A0A7Y7E870_STRMO</name>
<feature type="domain" description="Ketoreductase" evidence="4">
    <location>
        <begin position="4"/>
        <end position="186"/>
    </location>
</feature>
<dbReference type="Gene3D" id="3.40.50.720">
    <property type="entry name" value="NAD(P)-binding Rossmann-like Domain"/>
    <property type="match status" value="1"/>
</dbReference>
<evidence type="ECO:0000313" key="5">
    <source>
        <dbReference type="EMBL" id="NVK79141.1"/>
    </source>
</evidence>
<evidence type="ECO:0000256" key="3">
    <source>
        <dbReference type="RuleBase" id="RU000363"/>
    </source>
</evidence>
<reference evidence="5 6" key="1">
    <citation type="submission" date="2020-04" db="EMBL/GenBank/DDBJ databases">
        <title>Draft Genome Sequence of Streptomyces morookaense DSM 40503, an 8-azaguanine-producing strain.</title>
        <authorList>
            <person name="Qi J."/>
            <person name="Gao J.-M."/>
        </authorList>
    </citation>
    <scope>NUCLEOTIDE SEQUENCE [LARGE SCALE GENOMIC DNA]</scope>
    <source>
        <strain evidence="5 6">DSM 40503</strain>
    </source>
</reference>
<dbReference type="SMART" id="SM00822">
    <property type="entry name" value="PKS_KR"/>
    <property type="match status" value="1"/>
</dbReference>
<dbReference type="InterPro" id="IPR057326">
    <property type="entry name" value="KR_dom"/>
</dbReference>
<dbReference type="PANTHER" id="PTHR43669:SF3">
    <property type="entry name" value="ALCOHOL DEHYDROGENASE, PUTATIVE (AFU_ORTHOLOGUE AFUA_3G03445)-RELATED"/>
    <property type="match status" value="1"/>
</dbReference>
<dbReference type="PRINTS" id="PR00081">
    <property type="entry name" value="GDHRDH"/>
</dbReference>
<sequence>MTPRTALVTGANRGLGLAVSRRLLAEGHTVVTAARSHAAAEETARRLGPRAVPVVLDVADDRSVRAAHEHIGPVDILVNNAGVLLDDGTPPHRVQPRLVADTLAVNTLGALRVSQAFLPGMLDRGWGRIVMLSSGTGAFSHGLHAGTPAYSISKAALNAVTVLLAAATRDSGVLVNAVNPGRVRTRMMPAATTDPEEAAADIVWAATLPDSGPHGAFLRGRRRVDW</sequence>
<keyword evidence="2" id="KW-0560">Oxidoreductase</keyword>